<evidence type="ECO:0000313" key="1">
    <source>
        <dbReference type="EMBL" id="MBO2007704.1"/>
    </source>
</evidence>
<proteinExistence type="predicted"/>
<comment type="caution">
    <text evidence="1">The sequence shown here is derived from an EMBL/GenBank/DDBJ whole genome shotgun (WGS) entry which is preliminary data.</text>
</comment>
<dbReference type="Proteomes" id="UP000664369">
    <property type="component" value="Unassembled WGS sequence"/>
</dbReference>
<sequence>MRILVAVGLLALLAGCEQKIHSTKSDSLVLPSVSVAPVPAAAPAPLPAVVHARPKPPPEIPGWAPPVATDTLVMLNGQPHHLLLEAETDSTRRLTATYEEAPGHLEKVHGFEGYYTLTLRDKTGQQLFRRQLRKAAFFKKAGSDIVTESEAYQPQFLGYSKPLGALVFTLDFMVPDSDVGAQVVLLLDLAGNVLRLSDGRGPGGGPECEPALSPDGSALLTASELLRPGRPPLRFERADAELVGASFLTDSTLLLVYAPGKAHPIRFADGMEGYGRTPTAQQQQAPNAFVRHIRSGRVLRRFRYHGFYEEMGYTVPGFQLRATATHYLLDEKRGLYLLPLAGVGVPTEIRFAAMPRFTPPKRLAEVRVEVHSAENSFAFYVDTSSVQPRIRYQRLVD</sequence>
<evidence type="ECO:0008006" key="3">
    <source>
        <dbReference type="Google" id="ProtNLM"/>
    </source>
</evidence>
<reference evidence="1 2" key="1">
    <citation type="submission" date="2021-03" db="EMBL/GenBank/DDBJ databases">
        <authorList>
            <person name="Kim M.K."/>
        </authorList>
    </citation>
    <scope>NUCLEOTIDE SEQUENCE [LARGE SCALE GENOMIC DNA]</scope>
    <source>
        <strain evidence="1 2">BT442</strain>
    </source>
</reference>
<name>A0ABS3QA42_9BACT</name>
<dbReference type="EMBL" id="JAGETZ010000001">
    <property type="protein sequence ID" value="MBO2007704.1"/>
    <property type="molecule type" value="Genomic_DNA"/>
</dbReference>
<dbReference type="PROSITE" id="PS51257">
    <property type="entry name" value="PROKAR_LIPOPROTEIN"/>
    <property type="match status" value="1"/>
</dbReference>
<keyword evidence="2" id="KW-1185">Reference proteome</keyword>
<dbReference type="RefSeq" id="WP_208173236.1">
    <property type="nucleotide sequence ID" value="NZ_JAGETZ010000001.1"/>
</dbReference>
<accession>A0ABS3QA42</accession>
<organism evidence="1 2">
    <name type="scientific">Hymenobacter negativus</name>
    <dbReference type="NCBI Taxonomy" id="2795026"/>
    <lineage>
        <taxon>Bacteria</taxon>
        <taxon>Pseudomonadati</taxon>
        <taxon>Bacteroidota</taxon>
        <taxon>Cytophagia</taxon>
        <taxon>Cytophagales</taxon>
        <taxon>Hymenobacteraceae</taxon>
        <taxon>Hymenobacter</taxon>
    </lineage>
</organism>
<gene>
    <name evidence="1" type="ORF">J4E00_01485</name>
</gene>
<protein>
    <recommendedName>
        <fullName evidence="3">DUF4221 domain-containing protein</fullName>
    </recommendedName>
</protein>
<evidence type="ECO:0000313" key="2">
    <source>
        <dbReference type="Proteomes" id="UP000664369"/>
    </source>
</evidence>